<organism evidence="8 9">
    <name type="scientific">Mycena chlorophos</name>
    <name type="common">Agaric fungus</name>
    <name type="synonym">Agaricus chlorophos</name>
    <dbReference type="NCBI Taxonomy" id="658473"/>
    <lineage>
        <taxon>Eukaryota</taxon>
        <taxon>Fungi</taxon>
        <taxon>Dikarya</taxon>
        <taxon>Basidiomycota</taxon>
        <taxon>Agaricomycotina</taxon>
        <taxon>Agaricomycetes</taxon>
        <taxon>Agaricomycetidae</taxon>
        <taxon>Agaricales</taxon>
        <taxon>Marasmiineae</taxon>
        <taxon>Mycenaceae</taxon>
        <taxon>Mycena</taxon>
    </lineage>
</organism>
<name>A0ABQ0KZP0_MYCCL</name>
<gene>
    <name evidence="8" type="ORF">MCHLO_01921</name>
</gene>
<keyword evidence="9" id="KW-1185">Reference proteome</keyword>
<keyword evidence="2" id="KW-0964">Secreted</keyword>
<evidence type="ECO:0000256" key="1">
    <source>
        <dbReference type="ARBA" id="ARBA00004613"/>
    </source>
</evidence>
<accession>A0ABQ0KZP0</accession>
<feature type="chain" id="PRO_5045393830" description="CFEM domain-containing protein" evidence="6">
    <location>
        <begin position="25"/>
        <end position="211"/>
    </location>
</feature>
<comment type="subcellular location">
    <subcellularLocation>
        <location evidence="1">Secreted</location>
    </subcellularLocation>
</comment>
<evidence type="ECO:0000313" key="9">
    <source>
        <dbReference type="Proteomes" id="UP000815677"/>
    </source>
</evidence>
<keyword evidence="3 6" id="KW-0732">Signal</keyword>
<dbReference type="Proteomes" id="UP000815677">
    <property type="component" value="Unassembled WGS sequence"/>
</dbReference>
<evidence type="ECO:0000256" key="3">
    <source>
        <dbReference type="ARBA" id="ARBA00022729"/>
    </source>
</evidence>
<protein>
    <recommendedName>
        <fullName evidence="7">CFEM domain-containing protein</fullName>
    </recommendedName>
</protein>
<dbReference type="PROSITE" id="PS52012">
    <property type="entry name" value="CFEM"/>
    <property type="match status" value="1"/>
</dbReference>
<feature type="compositionally biased region" description="Polar residues" evidence="5">
    <location>
        <begin position="158"/>
        <end position="168"/>
    </location>
</feature>
<reference evidence="8" key="1">
    <citation type="submission" date="2014-09" db="EMBL/GenBank/DDBJ databases">
        <title>Genome sequence of the luminous mushroom Mycena chlorophos for searching fungal bioluminescence genes.</title>
        <authorList>
            <person name="Tanaka Y."/>
            <person name="Kasuga D."/>
            <person name="Oba Y."/>
            <person name="Hase S."/>
            <person name="Sato K."/>
            <person name="Oba Y."/>
            <person name="Sakakibara Y."/>
        </authorList>
    </citation>
    <scope>NUCLEOTIDE SEQUENCE</scope>
</reference>
<evidence type="ECO:0000259" key="7">
    <source>
        <dbReference type="PROSITE" id="PS52012"/>
    </source>
</evidence>
<evidence type="ECO:0000256" key="6">
    <source>
        <dbReference type="SAM" id="SignalP"/>
    </source>
</evidence>
<feature type="signal peptide" evidence="6">
    <location>
        <begin position="1"/>
        <end position="24"/>
    </location>
</feature>
<dbReference type="PROSITE" id="PS51257">
    <property type="entry name" value="PROKAR_LIPOPROTEIN"/>
    <property type="match status" value="1"/>
</dbReference>
<sequence length="211" mass="20360">MFALRTLLPIAVFLLSATPGQVHAQASVACLAGCSVSAAQATGCANIGTTSGSACVCASPIYATALTSCATTRCSYTADEIAGMISAGCAQATAAGFPSGSDSDTVTIVGTTFTGVPGTITVNASAPSTTAAAGSAGGSSSSPYYEMTTAGSPYPIASESSGASEGNTNASVSVSAANSEVSNKPNAATQRTTANNPVAVAFALAFTLLAL</sequence>
<evidence type="ECO:0000256" key="5">
    <source>
        <dbReference type="SAM" id="MobiDB-lite"/>
    </source>
</evidence>
<feature type="domain" description="CFEM" evidence="7">
    <location>
        <begin position="1"/>
        <end position="119"/>
    </location>
</feature>
<evidence type="ECO:0000313" key="8">
    <source>
        <dbReference type="EMBL" id="GAT44283.1"/>
    </source>
</evidence>
<feature type="region of interest" description="Disordered" evidence="5">
    <location>
        <begin position="156"/>
        <end position="190"/>
    </location>
</feature>
<evidence type="ECO:0000256" key="2">
    <source>
        <dbReference type="ARBA" id="ARBA00022525"/>
    </source>
</evidence>
<dbReference type="InterPro" id="IPR008427">
    <property type="entry name" value="Extracellular_membr_CFEM_dom"/>
</dbReference>
<feature type="compositionally biased region" description="Low complexity" evidence="5">
    <location>
        <begin position="169"/>
        <end position="183"/>
    </location>
</feature>
<proteinExistence type="predicted"/>
<evidence type="ECO:0000256" key="4">
    <source>
        <dbReference type="ARBA" id="ARBA00023157"/>
    </source>
</evidence>
<keyword evidence="4" id="KW-1015">Disulfide bond</keyword>
<dbReference type="EMBL" id="DF839651">
    <property type="protein sequence ID" value="GAT44283.1"/>
    <property type="molecule type" value="Genomic_DNA"/>
</dbReference>